<proteinExistence type="predicted"/>
<reference evidence="1" key="1">
    <citation type="submission" date="2020-05" db="EMBL/GenBank/DDBJ databases">
        <title>Large-scale comparative analyses of tick genomes elucidate their genetic diversity and vector capacities.</title>
        <authorList>
            <person name="Jia N."/>
            <person name="Wang J."/>
            <person name="Shi W."/>
            <person name="Du L."/>
            <person name="Sun Y."/>
            <person name="Zhan W."/>
            <person name="Jiang J."/>
            <person name="Wang Q."/>
            <person name="Zhang B."/>
            <person name="Ji P."/>
            <person name="Sakyi L.B."/>
            <person name="Cui X."/>
            <person name="Yuan T."/>
            <person name="Jiang B."/>
            <person name="Yang W."/>
            <person name="Lam T.T.-Y."/>
            <person name="Chang Q."/>
            <person name="Ding S."/>
            <person name="Wang X."/>
            <person name="Zhu J."/>
            <person name="Ruan X."/>
            <person name="Zhao L."/>
            <person name="Wei J."/>
            <person name="Que T."/>
            <person name="Du C."/>
            <person name="Cheng J."/>
            <person name="Dai P."/>
            <person name="Han X."/>
            <person name="Huang E."/>
            <person name="Gao Y."/>
            <person name="Liu J."/>
            <person name="Shao H."/>
            <person name="Ye R."/>
            <person name="Li L."/>
            <person name="Wei W."/>
            <person name="Wang X."/>
            <person name="Wang C."/>
            <person name="Yang T."/>
            <person name="Huo Q."/>
            <person name="Li W."/>
            <person name="Guo W."/>
            <person name="Chen H."/>
            <person name="Zhou L."/>
            <person name="Ni X."/>
            <person name="Tian J."/>
            <person name="Zhou Y."/>
            <person name="Sheng Y."/>
            <person name="Liu T."/>
            <person name="Pan Y."/>
            <person name="Xia L."/>
            <person name="Li J."/>
            <person name="Zhao F."/>
            <person name="Cao W."/>
        </authorList>
    </citation>
    <scope>NUCLEOTIDE SEQUENCE</scope>
    <source>
        <strain evidence="1">Hyas-2018</strain>
    </source>
</reference>
<evidence type="ECO:0000313" key="2">
    <source>
        <dbReference type="Proteomes" id="UP000821845"/>
    </source>
</evidence>
<sequence>MRVYAHRAKATAWGNMLSSSVLRAEASGSVYQREEGIERTAHPAPSFACKIMAKRSKRKEREKPMVQCDRCRRWAYLDDTDFACTDTAHVAPFTCNFCNVVESLETRLRASEQEVETLGRVVRTSPKEDTLEVRQPEVKEGNGQSPQKPQEQRSAPKTTLQSNENALQGDYIADRTTEAASGSKEQAGEASSTEKAGKKRQRTEAESNGAAANGRPNTNTQKARRQKRKKAAPDSAPEILIIGDGNVPPIAGALRRIWDKTVRVEQRFERKATADRLHHLLRRHNDRVMEQDWATGASKEQRQAQPHTSREIRPKCHRPGNANRNSATTGDENRGSQHAPQGVQRQHPGPPSADILNEHGASADPKHTAIRAKGAPSSTDIDTTRGQHPSCNGPMATTQPRCAPRLFPHGSSASGSTLAAAGHLTRHAPKLAIMKRRRHRRRRKKDASAIVGFLNIHGGRKNGKWEELYRMLETENMSLYAVAETHLLGLEEPGSRKGGIGALWRNGIDGNWKKLEGSCKEHMSMTGGIMDMPMLVAVLYFSVDPGQTAENRCIAQCIAEDIQRWGFNREVLIRGDFNGHVQSIDGFQDHNVELMLQLADTFSLEVANLRPDCIDETAWSARNSRSCINYILTSPILAAHLSRVHVDESGRYSLSSDHNRIALTFSTSVHRNRQTECRKLARRYIPAASFERVAEDFEENYVHVQQTTYEEFVGELRRSMCHYEKRIKSRGGTRPKAWLDQQVKTALEAQRTSNRAHGYTVKHSSIEECQQTWQDFLRCKRDMQQMMQKKLAESNQKQLLAITEAGNNGPRKFWTYISSLNRESSTTTIGHATGQAVTDLEEHLTTYMQRMHENPSAEQEMSYQAREKRCEMDNSTTVECEWKVSRVAIDRAISSIGAHSAEGLDGIPPGLVKQLGQKARETLACIFTGIINGDPIPEEWRLGKLAAKLARCFDGDEAPLTPSVEDYPVGTMPNSSQHLSSSFTDFRSSWGRIHR</sequence>
<evidence type="ECO:0000313" key="1">
    <source>
        <dbReference type="EMBL" id="KAH6927337.1"/>
    </source>
</evidence>
<keyword evidence="2" id="KW-1185">Reference proteome</keyword>
<dbReference type="EMBL" id="CM023486">
    <property type="protein sequence ID" value="KAH6927337.1"/>
    <property type="molecule type" value="Genomic_DNA"/>
</dbReference>
<protein>
    <submittedName>
        <fullName evidence="1">Uncharacterized protein</fullName>
    </submittedName>
</protein>
<comment type="caution">
    <text evidence="1">The sequence shown here is derived from an EMBL/GenBank/DDBJ whole genome shotgun (WGS) entry which is preliminary data.</text>
</comment>
<organism evidence="1 2">
    <name type="scientific">Hyalomma asiaticum</name>
    <name type="common">Tick</name>
    <dbReference type="NCBI Taxonomy" id="266040"/>
    <lineage>
        <taxon>Eukaryota</taxon>
        <taxon>Metazoa</taxon>
        <taxon>Ecdysozoa</taxon>
        <taxon>Arthropoda</taxon>
        <taxon>Chelicerata</taxon>
        <taxon>Arachnida</taxon>
        <taxon>Acari</taxon>
        <taxon>Parasitiformes</taxon>
        <taxon>Ixodida</taxon>
        <taxon>Ixodoidea</taxon>
        <taxon>Ixodidae</taxon>
        <taxon>Hyalomminae</taxon>
        <taxon>Hyalomma</taxon>
    </lineage>
</organism>
<name>A0ACB7S2D7_HYAAI</name>
<gene>
    <name evidence="1" type="ORF">HPB50_001877</name>
</gene>
<dbReference type="Proteomes" id="UP000821845">
    <property type="component" value="Chromosome 6"/>
</dbReference>
<accession>A0ACB7S2D7</accession>